<name>A0A816SG70_BRANA</name>
<sequence>MCKRIIWGNSICALLKKWIIVGPLDEIQVNVFICMYIVIGDHIKEGDFIILDINNYINYS</sequence>
<accession>A0A816SG70</accession>
<organism evidence="1">
    <name type="scientific">Brassica napus</name>
    <name type="common">Rape</name>
    <dbReference type="NCBI Taxonomy" id="3708"/>
    <lineage>
        <taxon>Eukaryota</taxon>
        <taxon>Viridiplantae</taxon>
        <taxon>Streptophyta</taxon>
        <taxon>Embryophyta</taxon>
        <taxon>Tracheophyta</taxon>
        <taxon>Spermatophyta</taxon>
        <taxon>Magnoliopsida</taxon>
        <taxon>eudicotyledons</taxon>
        <taxon>Gunneridae</taxon>
        <taxon>Pentapetalae</taxon>
        <taxon>rosids</taxon>
        <taxon>malvids</taxon>
        <taxon>Brassicales</taxon>
        <taxon>Brassicaceae</taxon>
        <taxon>Brassiceae</taxon>
        <taxon>Brassica</taxon>
    </lineage>
</organism>
<dbReference type="Proteomes" id="UP001295469">
    <property type="component" value="Chromosome A06"/>
</dbReference>
<dbReference type="AlphaFoldDB" id="A0A816SG70"/>
<gene>
    <name evidence="1" type="ORF">DARMORV10_A06P23200.1</name>
</gene>
<proteinExistence type="predicted"/>
<protein>
    <submittedName>
        <fullName evidence="1">(rape) hypothetical protein</fullName>
    </submittedName>
</protein>
<dbReference type="EMBL" id="HG994360">
    <property type="protein sequence ID" value="CAF2086114.1"/>
    <property type="molecule type" value="Genomic_DNA"/>
</dbReference>
<reference evidence="1" key="1">
    <citation type="submission" date="2021-01" db="EMBL/GenBank/DDBJ databases">
        <authorList>
            <consortium name="Genoscope - CEA"/>
            <person name="William W."/>
        </authorList>
    </citation>
    <scope>NUCLEOTIDE SEQUENCE</scope>
</reference>
<evidence type="ECO:0000313" key="1">
    <source>
        <dbReference type="EMBL" id="CAF2086114.1"/>
    </source>
</evidence>